<dbReference type="InterPro" id="IPR020084">
    <property type="entry name" value="NUDIX_hydrolase_CS"/>
</dbReference>
<comment type="cofactor">
    <cofactor evidence="1">
        <name>Mn(2+)</name>
        <dbReference type="ChEBI" id="CHEBI:29035"/>
    </cofactor>
</comment>
<sequence>MTNGANARPDGTPRRRGGRQTIPRPPSAVEEYETPWPLGATWSVDELTRPVIDTPAPIAPTFPEAKHSAVLLVLADGPAGAEVLLTRRSMQLRNHKGEISFPGGRCDPGESPIETALREAHEEVGLSPQRPTVVGELGHLSTFVSKSYIVPIVATLDDRLELEPKTMEADRVMWTPIAELTRPGTYHRERWGLAPVDRPLHFFHLDDETVWGATAHMLVELLSLQS</sequence>
<dbReference type="Proteomes" id="UP000011863">
    <property type="component" value="Chromosome"/>
</dbReference>
<evidence type="ECO:0000256" key="3">
    <source>
        <dbReference type="ARBA" id="ARBA00006506"/>
    </source>
</evidence>
<keyword evidence="6" id="KW-0460">Magnesium</keyword>
<dbReference type="CDD" id="cd03426">
    <property type="entry name" value="NUDIX_CoAse_Nudt7"/>
    <property type="match status" value="1"/>
</dbReference>
<dbReference type="KEGG" id="aym:YM304_35360"/>
<protein>
    <submittedName>
        <fullName evidence="10">Putative hydrolase</fullName>
    </submittedName>
</protein>
<evidence type="ECO:0000256" key="2">
    <source>
        <dbReference type="ARBA" id="ARBA00001946"/>
    </source>
</evidence>
<dbReference type="EMBL" id="AP012057">
    <property type="protein sequence ID" value="BAN03850.1"/>
    <property type="molecule type" value="Genomic_DNA"/>
</dbReference>
<dbReference type="PROSITE" id="PS00893">
    <property type="entry name" value="NUDIX_BOX"/>
    <property type="match status" value="1"/>
</dbReference>
<evidence type="ECO:0000313" key="10">
    <source>
        <dbReference type="EMBL" id="BAN03850.1"/>
    </source>
</evidence>
<dbReference type="PANTHER" id="PTHR12992:SF11">
    <property type="entry name" value="MITOCHONDRIAL COENZYME A DIPHOSPHATASE NUDT8"/>
    <property type="match status" value="1"/>
</dbReference>
<keyword evidence="4" id="KW-0479">Metal-binding</keyword>
<dbReference type="GO" id="GO:0000287">
    <property type="term" value="F:magnesium ion binding"/>
    <property type="evidence" value="ECO:0007669"/>
    <property type="project" value="InterPro"/>
</dbReference>
<dbReference type="SUPFAM" id="SSF55811">
    <property type="entry name" value="Nudix"/>
    <property type="match status" value="1"/>
</dbReference>
<gene>
    <name evidence="10" type="ORF">YM304_35360</name>
</gene>
<accession>A0A6C7EBU1</accession>
<dbReference type="PROSITE" id="PS01293">
    <property type="entry name" value="NUDIX_COA"/>
    <property type="match status" value="1"/>
</dbReference>
<dbReference type="OrthoDB" id="9802805at2"/>
<organism evidence="10 11">
    <name type="scientific">Ilumatobacter coccineus (strain NBRC 103263 / KCTC 29153 / YM16-304)</name>
    <dbReference type="NCBI Taxonomy" id="1313172"/>
    <lineage>
        <taxon>Bacteria</taxon>
        <taxon>Bacillati</taxon>
        <taxon>Actinomycetota</taxon>
        <taxon>Acidimicrobiia</taxon>
        <taxon>Acidimicrobiales</taxon>
        <taxon>Ilumatobacteraceae</taxon>
        <taxon>Ilumatobacter</taxon>
    </lineage>
</organism>
<keyword evidence="5 10" id="KW-0378">Hydrolase</keyword>
<evidence type="ECO:0000313" key="11">
    <source>
        <dbReference type="Proteomes" id="UP000011863"/>
    </source>
</evidence>
<feature type="region of interest" description="Disordered" evidence="8">
    <location>
        <begin position="1"/>
        <end position="32"/>
    </location>
</feature>
<evidence type="ECO:0000256" key="8">
    <source>
        <dbReference type="SAM" id="MobiDB-lite"/>
    </source>
</evidence>
<proteinExistence type="inferred from homology"/>
<dbReference type="PROSITE" id="PS51462">
    <property type="entry name" value="NUDIX"/>
    <property type="match status" value="1"/>
</dbReference>
<dbReference type="Pfam" id="PF00293">
    <property type="entry name" value="NUDIX"/>
    <property type="match status" value="1"/>
</dbReference>
<dbReference type="InterPro" id="IPR015797">
    <property type="entry name" value="NUDIX_hydrolase-like_dom_sf"/>
</dbReference>
<keyword evidence="11" id="KW-1185">Reference proteome</keyword>
<dbReference type="GO" id="GO:0009132">
    <property type="term" value="P:nucleoside diphosphate metabolic process"/>
    <property type="evidence" value="ECO:0007669"/>
    <property type="project" value="InterPro"/>
</dbReference>
<dbReference type="AlphaFoldDB" id="A0A6C7EBU1"/>
<evidence type="ECO:0000256" key="4">
    <source>
        <dbReference type="ARBA" id="ARBA00022723"/>
    </source>
</evidence>
<feature type="domain" description="Nudix hydrolase" evidence="9">
    <location>
        <begin position="65"/>
        <end position="199"/>
    </location>
</feature>
<dbReference type="InterPro" id="IPR045121">
    <property type="entry name" value="CoAse"/>
</dbReference>
<dbReference type="RefSeq" id="WP_015443097.1">
    <property type="nucleotide sequence ID" value="NC_020520.1"/>
</dbReference>
<comment type="cofactor">
    <cofactor evidence="2">
        <name>Mg(2+)</name>
        <dbReference type="ChEBI" id="CHEBI:18420"/>
    </cofactor>
</comment>
<reference evidence="10 11" key="1">
    <citation type="journal article" date="2013" name="Int. J. Syst. Evol. Microbiol.">
        <title>Ilumatobacter nonamiense sp. nov. and Ilumatobacter coccineum sp. nov., isolated from seashore sand.</title>
        <authorList>
            <person name="Matsumoto A."/>
            <person name="Kasai H."/>
            <person name="Matsuo Y."/>
            <person name="Shizuri Y."/>
            <person name="Ichikawa N."/>
            <person name="Fujita N."/>
            <person name="Omura S."/>
            <person name="Takahashi Y."/>
        </authorList>
    </citation>
    <scope>NUCLEOTIDE SEQUENCE [LARGE SCALE GENOMIC DNA]</scope>
    <source>
        <strain evidence="11">NBRC 103263 / KCTC 29153 / YM16-304</strain>
    </source>
</reference>
<dbReference type="GO" id="GO:0030145">
    <property type="term" value="F:manganese ion binding"/>
    <property type="evidence" value="ECO:0007669"/>
    <property type="project" value="InterPro"/>
</dbReference>
<evidence type="ECO:0000256" key="5">
    <source>
        <dbReference type="ARBA" id="ARBA00022801"/>
    </source>
</evidence>
<dbReference type="InterPro" id="IPR000059">
    <property type="entry name" value="NUDIX_hydrolase_NudL_CS"/>
</dbReference>
<evidence type="ECO:0000256" key="6">
    <source>
        <dbReference type="ARBA" id="ARBA00022842"/>
    </source>
</evidence>
<dbReference type="Gene3D" id="3.90.79.10">
    <property type="entry name" value="Nucleoside Triphosphate Pyrophosphohydrolase"/>
    <property type="match status" value="1"/>
</dbReference>
<dbReference type="GO" id="GO:0010945">
    <property type="term" value="F:coenzyme A diphosphatase activity"/>
    <property type="evidence" value="ECO:0007669"/>
    <property type="project" value="InterPro"/>
</dbReference>
<evidence type="ECO:0000259" key="9">
    <source>
        <dbReference type="PROSITE" id="PS51462"/>
    </source>
</evidence>
<evidence type="ECO:0000256" key="7">
    <source>
        <dbReference type="ARBA" id="ARBA00023211"/>
    </source>
</evidence>
<dbReference type="InterPro" id="IPR000086">
    <property type="entry name" value="NUDIX_hydrolase_dom"/>
</dbReference>
<evidence type="ECO:0000256" key="1">
    <source>
        <dbReference type="ARBA" id="ARBA00001936"/>
    </source>
</evidence>
<keyword evidence="7" id="KW-0464">Manganese</keyword>
<dbReference type="PANTHER" id="PTHR12992">
    <property type="entry name" value="NUDIX HYDROLASE"/>
    <property type="match status" value="1"/>
</dbReference>
<comment type="similarity">
    <text evidence="3">Belongs to the Nudix hydrolase family. PCD1 subfamily.</text>
</comment>
<name>A0A6C7EBU1_ILUCY</name>